<keyword evidence="2" id="KW-1133">Transmembrane helix</keyword>
<keyword evidence="2" id="KW-0472">Membrane</keyword>
<proteinExistence type="predicted"/>
<keyword evidence="2" id="KW-0812">Transmembrane</keyword>
<evidence type="ECO:0000313" key="3">
    <source>
        <dbReference type="EMBL" id="RDI63403.1"/>
    </source>
</evidence>
<gene>
    <name evidence="3" type="ORF">DFR76_110100</name>
</gene>
<feature type="transmembrane region" description="Helical" evidence="2">
    <location>
        <begin position="62"/>
        <end position="81"/>
    </location>
</feature>
<name>A0A370HY22_9NOCA</name>
<dbReference type="EMBL" id="QQBC01000010">
    <property type="protein sequence ID" value="RDI63403.1"/>
    <property type="molecule type" value="Genomic_DNA"/>
</dbReference>
<dbReference type="AlphaFoldDB" id="A0A370HY22"/>
<feature type="region of interest" description="Disordered" evidence="1">
    <location>
        <begin position="85"/>
        <end position="120"/>
    </location>
</feature>
<keyword evidence="4" id="KW-1185">Reference proteome</keyword>
<feature type="transmembrane region" description="Helical" evidence="2">
    <location>
        <begin position="38"/>
        <end position="56"/>
    </location>
</feature>
<accession>A0A370HY22</accession>
<evidence type="ECO:0000313" key="4">
    <source>
        <dbReference type="Proteomes" id="UP000254869"/>
    </source>
</evidence>
<reference evidence="3 4" key="1">
    <citation type="submission" date="2018-07" db="EMBL/GenBank/DDBJ databases">
        <title>Genomic Encyclopedia of Type Strains, Phase IV (KMG-IV): sequencing the most valuable type-strain genomes for metagenomic binning, comparative biology and taxonomic classification.</title>
        <authorList>
            <person name="Goeker M."/>
        </authorList>
    </citation>
    <scope>NUCLEOTIDE SEQUENCE [LARGE SCALE GENOMIC DNA]</scope>
    <source>
        <strain evidence="3 4">DSM 44290</strain>
    </source>
</reference>
<dbReference type="Proteomes" id="UP000254869">
    <property type="component" value="Unassembled WGS sequence"/>
</dbReference>
<sequence length="120" mass="13022">MHDRRDRTLWAMKKSTLAGRVPANTENQSGSGSLATQLIQVMSAAATVITALAAYIACASVLNIPTVSILSAACLAAGWLARSRPWRQNTTTGRTPPVSLTPENPPDDRLLRRLRARKDR</sequence>
<dbReference type="STRING" id="1210086.GCA_001613105_07117"/>
<evidence type="ECO:0000256" key="1">
    <source>
        <dbReference type="SAM" id="MobiDB-lite"/>
    </source>
</evidence>
<organism evidence="3 4">
    <name type="scientific">Nocardia pseudobrasiliensis</name>
    <dbReference type="NCBI Taxonomy" id="45979"/>
    <lineage>
        <taxon>Bacteria</taxon>
        <taxon>Bacillati</taxon>
        <taxon>Actinomycetota</taxon>
        <taxon>Actinomycetes</taxon>
        <taxon>Mycobacteriales</taxon>
        <taxon>Nocardiaceae</taxon>
        <taxon>Nocardia</taxon>
    </lineage>
</organism>
<protein>
    <submittedName>
        <fullName evidence="3">Uncharacterized protein</fullName>
    </submittedName>
</protein>
<evidence type="ECO:0000256" key="2">
    <source>
        <dbReference type="SAM" id="Phobius"/>
    </source>
</evidence>
<comment type="caution">
    <text evidence="3">The sequence shown here is derived from an EMBL/GenBank/DDBJ whole genome shotgun (WGS) entry which is preliminary data.</text>
</comment>